<dbReference type="STRING" id="1173111.SAMN05444955_109110"/>
<dbReference type="Proteomes" id="UP000199695">
    <property type="component" value="Unassembled WGS sequence"/>
</dbReference>
<gene>
    <name evidence="1" type="ORF">SAMN05444955_109110</name>
</gene>
<organism evidence="1 2">
    <name type="scientific">Lihuaxuella thermophila</name>
    <dbReference type="NCBI Taxonomy" id="1173111"/>
    <lineage>
        <taxon>Bacteria</taxon>
        <taxon>Bacillati</taxon>
        <taxon>Bacillota</taxon>
        <taxon>Bacilli</taxon>
        <taxon>Bacillales</taxon>
        <taxon>Thermoactinomycetaceae</taxon>
        <taxon>Lihuaxuella</taxon>
    </lineage>
</organism>
<proteinExistence type="predicted"/>
<accession>A0A1H8FWF7</accession>
<reference evidence="1 2" key="1">
    <citation type="submission" date="2016-10" db="EMBL/GenBank/DDBJ databases">
        <authorList>
            <person name="de Groot N.N."/>
        </authorList>
    </citation>
    <scope>NUCLEOTIDE SEQUENCE [LARGE SCALE GENOMIC DNA]</scope>
    <source>
        <strain evidence="1 2">DSM 46701</strain>
    </source>
</reference>
<name>A0A1H8FWF7_9BACL</name>
<dbReference type="RefSeq" id="WP_089969335.1">
    <property type="nucleotide sequence ID" value="NZ_FOCQ01000009.1"/>
</dbReference>
<sequence length="62" mass="7230">MPYAEKNDLHHRWGRMESLVRRDATPADPDGIEMELFGSLGPESLQKARDRIETSEMMEVWL</sequence>
<evidence type="ECO:0000313" key="2">
    <source>
        <dbReference type="Proteomes" id="UP000199695"/>
    </source>
</evidence>
<dbReference type="AlphaFoldDB" id="A0A1H8FWF7"/>
<dbReference type="EMBL" id="FOCQ01000009">
    <property type="protein sequence ID" value="SEN35989.1"/>
    <property type="molecule type" value="Genomic_DNA"/>
</dbReference>
<protein>
    <submittedName>
        <fullName evidence="1">Uncharacterized protein</fullName>
    </submittedName>
</protein>
<keyword evidence="2" id="KW-1185">Reference proteome</keyword>
<evidence type="ECO:0000313" key="1">
    <source>
        <dbReference type="EMBL" id="SEN35989.1"/>
    </source>
</evidence>